<name>A0ABV2K183_9GAMM</name>
<dbReference type="EMBL" id="JBEPMU010000011">
    <property type="protein sequence ID" value="MET3654841.1"/>
    <property type="molecule type" value="Genomic_DNA"/>
</dbReference>
<comment type="caution">
    <text evidence="1">The sequence shown here is derived from an EMBL/GenBank/DDBJ whole genome shotgun (WGS) entry which is preliminary data.</text>
</comment>
<keyword evidence="2" id="KW-1185">Reference proteome</keyword>
<evidence type="ECO:0000313" key="1">
    <source>
        <dbReference type="EMBL" id="MET3654841.1"/>
    </source>
</evidence>
<protein>
    <submittedName>
        <fullName evidence="1">Uncharacterized protein</fullName>
    </submittedName>
</protein>
<reference evidence="1 2" key="1">
    <citation type="submission" date="2024-06" db="EMBL/GenBank/DDBJ databases">
        <title>Sorghum-associated microbial communities from plants grown in Nebraska, USA.</title>
        <authorList>
            <person name="Schachtman D."/>
        </authorList>
    </citation>
    <scope>NUCLEOTIDE SEQUENCE [LARGE SCALE GENOMIC DNA]</scope>
    <source>
        <strain evidence="1 2">1073</strain>
    </source>
</reference>
<gene>
    <name evidence="1" type="ORF">ABIC75_004589</name>
</gene>
<organism evidence="1 2">
    <name type="scientific">Dyella japonica</name>
    <dbReference type="NCBI Taxonomy" id="231455"/>
    <lineage>
        <taxon>Bacteria</taxon>
        <taxon>Pseudomonadati</taxon>
        <taxon>Pseudomonadota</taxon>
        <taxon>Gammaproteobacteria</taxon>
        <taxon>Lysobacterales</taxon>
        <taxon>Rhodanobacteraceae</taxon>
        <taxon>Dyella</taxon>
    </lineage>
</organism>
<sequence>MSSLTQEERAALLGQTIAMQICIRSLVASNPGLDMFKLLLPHAREEAISFLEIQARSIGHLSDFANVSLHMDHLLYMLTSGLFGENPNVVG</sequence>
<evidence type="ECO:0000313" key="2">
    <source>
        <dbReference type="Proteomes" id="UP001549184"/>
    </source>
</evidence>
<dbReference type="Proteomes" id="UP001549184">
    <property type="component" value="Unassembled WGS sequence"/>
</dbReference>
<accession>A0ABV2K183</accession>
<dbReference type="RefSeq" id="WP_354016167.1">
    <property type="nucleotide sequence ID" value="NZ_JBEPMU010000011.1"/>
</dbReference>
<proteinExistence type="predicted"/>